<reference evidence="6" key="1">
    <citation type="submission" date="2019-03" db="EMBL/GenBank/DDBJ databases">
        <title>Single cell metagenomics reveals metabolic interactions within the superorganism composed of flagellate Streblomastix strix and complex community of Bacteroidetes bacteria on its surface.</title>
        <authorList>
            <person name="Treitli S.C."/>
            <person name="Kolisko M."/>
            <person name="Husnik F."/>
            <person name="Keeling P."/>
            <person name="Hampl V."/>
        </authorList>
    </citation>
    <scope>NUCLEOTIDE SEQUENCE</scope>
    <source>
        <strain evidence="6">STM</strain>
    </source>
</reference>
<dbReference type="GO" id="GO:0003755">
    <property type="term" value="F:peptidyl-prolyl cis-trans isomerase activity"/>
    <property type="evidence" value="ECO:0007669"/>
    <property type="project" value="UniProtKB-KW"/>
</dbReference>
<comment type="catalytic activity">
    <reaction evidence="1">
        <text>[protein]-peptidylproline (omega=180) = [protein]-peptidylproline (omega=0)</text>
        <dbReference type="Rhea" id="RHEA:16237"/>
        <dbReference type="Rhea" id="RHEA-COMP:10747"/>
        <dbReference type="Rhea" id="RHEA-COMP:10748"/>
        <dbReference type="ChEBI" id="CHEBI:83833"/>
        <dbReference type="ChEBI" id="CHEBI:83834"/>
        <dbReference type="EC" id="5.2.1.8"/>
    </reaction>
</comment>
<accession>A0A5J4QZJ5</accession>
<evidence type="ECO:0000259" key="5">
    <source>
        <dbReference type="PROSITE" id="PS50059"/>
    </source>
</evidence>
<sequence length="195" mass="22547">MKKIIYCLLPLLPLFTACEETVEIGKYDNWQARNETFIDSLQQVYDAKTDAELLSVTDSRDKSQKIFFKKLPGSTIRENKSPFLTDSVHTFYRGMLINEQVFAKASSPKYYTTLYKELDVFDYNFLGDVPSEFDNFTTFKVGSVVSGWIEILQRMKVGERWEIYIPWKSAYGSAAYQTIPGYSVLIFDIQLEGIK</sequence>
<dbReference type="PROSITE" id="PS50059">
    <property type="entry name" value="FKBP_PPIASE"/>
    <property type="match status" value="1"/>
</dbReference>
<evidence type="ECO:0000256" key="2">
    <source>
        <dbReference type="ARBA" id="ARBA00013194"/>
    </source>
</evidence>
<proteinExistence type="predicted"/>
<comment type="caution">
    <text evidence="6">The sequence shown here is derived from an EMBL/GenBank/DDBJ whole genome shotgun (WGS) entry which is preliminary data.</text>
</comment>
<dbReference type="InterPro" id="IPR046357">
    <property type="entry name" value="PPIase_dom_sf"/>
</dbReference>
<dbReference type="AlphaFoldDB" id="A0A5J4QZJ5"/>
<keyword evidence="4 6" id="KW-0413">Isomerase</keyword>
<dbReference type="EMBL" id="SNRY01002116">
    <property type="protein sequence ID" value="KAA6326715.1"/>
    <property type="molecule type" value="Genomic_DNA"/>
</dbReference>
<dbReference type="PANTHER" id="PTHR43811:SF19">
    <property type="entry name" value="39 KDA FK506-BINDING NUCLEAR PROTEIN"/>
    <property type="match status" value="1"/>
</dbReference>
<dbReference type="Gene3D" id="3.10.50.40">
    <property type="match status" value="1"/>
</dbReference>
<feature type="domain" description="PPIase FKBP-type" evidence="5">
    <location>
        <begin position="85"/>
        <end position="195"/>
    </location>
</feature>
<dbReference type="Pfam" id="PF00254">
    <property type="entry name" value="FKBP_C"/>
    <property type="match status" value="1"/>
</dbReference>
<gene>
    <name evidence="6" type="ORF">EZS27_024217</name>
</gene>
<evidence type="ECO:0000256" key="4">
    <source>
        <dbReference type="ARBA" id="ARBA00023235"/>
    </source>
</evidence>
<dbReference type="PANTHER" id="PTHR43811">
    <property type="entry name" value="FKBP-TYPE PEPTIDYL-PROLYL CIS-TRANS ISOMERASE FKPA"/>
    <property type="match status" value="1"/>
</dbReference>
<dbReference type="PROSITE" id="PS51257">
    <property type="entry name" value="PROKAR_LIPOPROTEIN"/>
    <property type="match status" value="1"/>
</dbReference>
<protein>
    <recommendedName>
        <fullName evidence="2">peptidylprolyl isomerase</fullName>
        <ecNumber evidence="2">5.2.1.8</ecNumber>
    </recommendedName>
</protein>
<evidence type="ECO:0000256" key="1">
    <source>
        <dbReference type="ARBA" id="ARBA00000971"/>
    </source>
</evidence>
<evidence type="ECO:0000313" key="6">
    <source>
        <dbReference type="EMBL" id="KAA6326715.1"/>
    </source>
</evidence>
<dbReference type="EC" id="5.2.1.8" evidence="2"/>
<evidence type="ECO:0000256" key="3">
    <source>
        <dbReference type="ARBA" id="ARBA00023110"/>
    </source>
</evidence>
<organism evidence="6">
    <name type="scientific">termite gut metagenome</name>
    <dbReference type="NCBI Taxonomy" id="433724"/>
    <lineage>
        <taxon>unclassified sequences</taxon>
        <taxon>metagenomes</taxon>
        <taxon>organismal metagenomes</taxon>
    </lineage>
</organism>
<dbReference type="SUPFAM" id="SSF54534">
    <property type="entry name" value="FKBP-like"/>
    <property type="match status" value="1"/>
</dbReference>
<keyword evidence="3" id="KW-0697">Rotamase</keyword>
<dbReference type="InterPro" id="IPR001179">
    <property type="entry name" value="PPIase_FKBP_dom"/>
</dbReference>
<name>A0A5J4QZJ5_9ZZZZ</name>